<evidence type="ECO:0000256" key="2">
    <source>
        <dbReference type="ARBA" id="ARBA00022722"/>
    </source>
</evidence>
<dbReference type="PANTHER" id="PTHR38814:SF1">
    <property type="entry name" value="ENDONUCLEASE NUCS"/>
    <property type="match status" value="1"/>
</dbReference>
<evidence type="ECO:0000313" key="8">
    <source>
        <dbReference type="EMBL" id="GAG94981.1"/>
    </source>
</evidence>
<dbReference type="InterPro" id="IPR011856">
    <property type="entry name" value="tRNA_endonuc-like_dom_sf"/>
</dbReference>
<dbReference type="Pfam" id="PF01939">
    <property type="entry name" value="NucS_C"/>
    <property type="match status" value="1"/>
</dbReference>
<dbReference type="Pfam" id="PF21003">
    <property type="entry name" value="NucS_N"/>
    <property type="match status" value="1"/>
</dbReference>
<dbReference type="EMBL" id="BART01028926">
    <property type="protein sequence ID" value="GAG94981.1"/>
    <property type="molecule type" value="Genomic_DNA"/>
</dbReference>
<keyword evidence="4" id="KW-0378">Hydrolase</keyword>
<protein>
    <recommendedName>
        <fullName evidence="9">Endonuclease NucS</fullName>
    </recommendedName>
</protein>
<dbReference type="InterPro" id="IPR002793">
    <property type="entry name" value="Endonuclease_NucS"/>
</dbReference>
<name>X1DF17_9ZZZZ</name>
<dbReference type="Gene3D" id="3.40.1350.10">
    <property type="match status" value="1"/>
</dbReference>
<feature type="domain" description="Endonuclease NucS C-terminal" evidence="6">
    <location>
        <begin position="114"/>
        <end position="217"/>
    </location>
</feature>
<organism evidence="8">
    <name type="scientific">marine sediment metagenome</name>
    <dbReference type="NCBI Taxonomy" id="412755"/>
    <lineage>
        <taxon>unclassified sequences</taxon>
        <taxon>metagenomes</taxon>
        <taxon>ecological metagenomes</taxon>
    </lineage>
</organism>
<proteinExistence type="predicted"/>
<keyword evidence="3" id="KW-0255">Endonuclease</keyword>
<feature type="domain" description="Endonuclease NucS N-terminal PH-like" evidence="7">
    <location>
        <begin position="7"/>
        <end position="104"/>
    </location>
</feature>
<evidence type="ECO:0000259" key="6">
    <source>
        <dbReference type="Pfam" id="PF01939"/>
    </source>
</evidence>
<keyword evidence="5" id="KW-0238">DNA-binding</keyword>
<keyword evidence="1" id="KW-0963">Cytoplasm</keyword>
<evidence type="ECO:0000256" key="1">
    <source>
        <dbReference type="ARBA" id="ARBA00022490"/>
    </source>
</evidence>
<dbReference type="InterPro" id="IPR049173">
    <property type="entry name" value="NucS_N_sf"/>
</dbReference>
<dbReference type="PANTHER" id="PTHR38814">
    <property type="entry name" value="ENDONUCLEASE NUCS"/>
    <property type="match status" value="1"/>
</dbReference>
<dbReference type="Gene3D" id="2.70.180.20">
    <property type="match status" value="1"/>
</dbReference>
<dbReference type="InterPro" id="IPR048302">
    <property type="entry name" value="NucS_N"/>
</dbReference>
<evidence type="ECO:0000259" key="7">
    <source>
        <dbReference type="Pfam" id="PF21003"/>
    </source>
</evidence>
<dbReference type="CDD" id="cd22341">
    <property type="entry name" value="NucS-like"/>
    <property type="match status" value="1"/>
</dbReference>
<evidence type="ECO:0008006" key="9">
    <source>
        <dbReference type="Google" id="ProtNLM"/>
    </source>
</evidence>
<dbReference type="GO" id="GO:0016787">
    <property type="term" value="F:hydrolase activity"/>
    <property type="evidence" value="ECO:0007669"/>
    <property type="project" value="UniProtKB-KW"/>
</dbReference>
<evidence type="ECO:0000256" key="4">
    <source>
        <dbReference type="ARBA" id="ARBA00022801"/>
    </source>
</evidence>
<dbReference type="GO" id="GO:0004519">
    <property type="term" value="F:endonuclease activity"/>
    <property type="evidence" value="ECO:0007669"/>
    <property type="project" value="UniProtKB-KW"/>
</dbReference>
<feature type="non-terminal residue" evidence="8">
    <location>
        <position position="1"/>
    </location>
</feature>
<evidence type="ECO:0000256" key="3">
    <source>
        <dbReference type="ARBA" id="ARBA00022759"/>
    </source>
</evidence>
<gene>
    <name evidence="8" type="ORF">S01H4_50883</name>
</gene>
<accession>X1DF17</accession>
<comment type="caution">
    <text evidence="8">The sequence shown here is derived from an EMBL/GenBank/DDBJ whole genome shotgun (WGS) entry which is preliminary data.</text>
</comment>
<dbReference type="AlphaFoldDB" id="X1DF17"/>
<dbReference type="GO" id="GO:0003677">
    <property type="term" value="F:DNA binding"/>
    <property type="evidence" value="ECO:0007669"/>
    <property type="project" value="UniProtKB-KW"/>
</dbReference>
<sequence length="243" mass="28285">LLAESVKMIILLGRCNGLFDGRIKSRIEEGDRILIIKRDSTILLHDPLGVKPIQWQRPKVGPVKFTIHEEHLRMETYRPKTDESFFITFTKLYQAVAYESRKDHQSRGVIIGDEKDFVNYLVNNPSIIEQGLKILEREKVTDVGPVDIFAIDSLENYVVIEVKKQAANPNDAHQLKRYFEYFQNQSIHKLRGILIATSFPKKVKQYLESANLETCEIPWQDIFPTLKRPVSIPRSRNLEEFFD</sequence>
<evidence type="ECO:0000256" key="5">
    <source>
        <dbReference type="ARBA" id="ARBA00023125"/>
    </source>
</evidence>
<reference evidence="8" key="1">
    <citation type="journal article" date="2014" name="Front. Microbiol.">
        <title>High frequency of phylogenetically diverse reductive dehalogenase-homologous genes in deep subseafloor sedimentary metagenomes.</title>
        <authorList>
            <person name="Kawai M."/>
            <person name="Futagami T."/>
            <person name="Toyoda A."/>
            <person name="Takaki Y."/>
            <person name="Nishi S."/>
            <person name="Hori S."/>
            <person name="Arai W."/>
            <person name="Tsubouchi T."/>
            <person name="Morono Y."/>
            <person name="Uchiyama I."/>
            <person name="Ito T."/>
            <person name="Fujiyama A."/>
            <person name="Inagaki F."/>
            <person name="Takami H."/>
        </authorList>
    </citation>
    <scope>NUCLEOTIDE SEQUENCE</scope>
    <source>
        <strain evidence="8">Expedition CK06-06</strain>
    </source>
</reference>
<keyword evidence="2" id="KW-0540">Nuclease</keyword>
<dbReference type="InterPro" id="IPR048301">
    <property type="entry name" value="NucS_C"/>
</dbReference>